<keyword evidence="1" id="KW-0812">Transmembrane</keyword>
<sequence length="51" mass="5964">MEIDLSLVIAVVIYFIANFGVPPTLHDSCKTMQKLRKEIDEKNKKYVHKKM</sequence>
<reference evidence="2 3" key="1">
    <citation type="submission" date="2018-06" db="EMBL/GenBank/DDBJ databases">
        <authorList>
            <consortium name="Pathogen Informatics"/>
            <person name="Doyle S."/>
        </authorList>
    </citation>
    <scope>NUCLEOTIDE SEQUENCE [LARGE SCALE GENOMIC DNA]</scope>
    <source>
        <strain evidence="2 3">NCTC12860</strain>
    </source>
</reference>
<evidence type="ECO:0000313" key="3">
    <source>
        <dbReference type="Proteomes" id="UP000253846"/>
    </source>
</evidence>
<dbReference type="AlphaFoldDB" id="A0A336NBZ9"/>
<organism evidence="2 3">
    <name type="scientific">Bartonella grahamii</name>
    <dbReference type="NCBI Taxonomy" id="33045"/>
    <lineage>
        <taxon>Bacteria</taxon>
        <taxon>Pseudomonadati</taxon>
        <taxon>Pseudomonadota</taxon>
        <taxon>Alphaproteobacteria</taxon>
        <taxon>Hyphomicrobiales</taxon>
        <taxon>Bartonellaceae</taxon>
        <taxon>Bartonella</taxon>
    </lineage>
</organism>
<gene>
    <name evidence="2" type="ORF">NCTC12860_00233</name>
</gene>
<dbReference type="EMBL" id="UFTD01000001">
    <property type="protein sequence ID" value="SSZ39043.1"/>
    <property type="molecule type" value="Genomic_DNA"/>
</dbReference>
<evidence type="ECO:0000313" key="2">
    <source>
        <dbReference type="EMBL" id="SSZ39043.1"/>
    </source>
</evidence>
<evidence type="ECO:0000256" key="1">
    <source>
        <dbReference type="SAM" id="Phobius"/>
    </source>
</evidence>
<keyword evidence="1" id="KW-0472">Membrane</keyword>
<protein>
    <submittedName>
        <fullName evidence="2">Uncharacterized protein</fullName>
    </submittedName>
</protein>
<name>A0A336NBZ9_BARGR</name>
<accession>A0A336NBZ9</accession>
<keyword evidence="1" id="KW-1133">Transmembrane helix</keyword>
<dbReference type="Proteomes" id="UP000253846">
    <property type="component" value="Unassembled WGS sequence"/>
</dbReference>
<feature type="transmembrane region" description="Helical" evidence="1">
    <location>
        <begin position="6"/>
        <end position="25"/>
    </location>
</feature>
<proteinExistence type="predicted"/>